<reference evidence="3 4" key="1">
    <citation type="submission" date="2023-07" db="EMBL/GenBank/DDBJ databases">
        <title>Genomic Encyclopedia of Type Strains, Phase IV (KMG-IV): sequencing the most valuable type-strain genomes for metagenomic binning, comparative biology and taxonomic classification.</title>
        <authorList>
            <person name="Goeker M."/>
        </authorList>
    </citation>
    <scope>NUCLEOTIDE SEQUENCE [LARGE SCALE GENOMIC DNA]</scope>
    <source>
        <strain evidence="3 4">DSM 16980</strain>
    </source>
</reference>
<dbReference type="PROSITE" id="PS50263">
    <property type="entry name" value="CN_HYDROLASE"/>
    <property type="match status" value="1"/>
</dbReference>
<dbReference type="InterPro" id="IPR003010">
    <property type="entry name" value="C-N_Hydrolase"/>
</dbReference>
<dbReference type="PANTHER" id="PTHR43674">
    <property type="entry name" value="NITRILASE C965.09-RELATED"/>
    <property type="match status" value="1"/>
</dbReference>
<dbReference type="Proteomes" id="UP001239167">
    <property type="component" value="Unassembled WGS sequence"/>
</dbReference>
<dbReference type="Pfam" id="PF00795">
    <property type="entry name" value="CN_hydrolase"/>
    <property type="match status" value="1"/>
</dbReference>
<keyword evidence="4" id="KW-1185">Reference proteome</keyword>
<gene>
    <name evidence="3" type="ORF">J2S01_000906</name>
</gene>
<evidence type="ECO:0000313" key="3">
    <source>
        <dbReference type="EMBL" id="MDQ0203199.1"/>
    </source>
</evidence>
<organism evidence="3 4">
    <name type="scientific">Pectinatus haikarae</name>
    <dbReference type="NCBI Taxonomy" id="349096"/>
    <lineage>
        <taxon>Bacteria</taxon>
        <taxon>Bacillati</taxon>
        <taxon>Bacillota</taxon>
        <taxon>Negativicutes</taxon>
        <taxon>Selenomonadales</taxon>
        <taxon>Selenomonadaceae</taxon>
        <taxon>Pectinatus</taxon>
    </lineage>
</organism>
<evidence type="ECO:0000313" key="4">
    <source>
        <dbReference type="Proteomes" id="UP001239167"/>
    </source>
</evidence>
<evidence type="ECO:0000256" key="1">
    <source>
        <dbReference type="ARBA" id="ARBA00022801"/>
    </source>
</evidence>
<dbReference type="EMBL" id="JAUSUE010000004">
    <property type="protein sequence ID" value="MDQ0203199.1"/>
    <property type="molecule type" value="Genomic_DNA"/>
</dbReference>
<dbReference type="CDD" id="cd07197">
    <property type="entry name" value="nitrilase"/>
    <property type="match status" value="1"/>
</dbReference>
<name>A0ABT9Y659_9FIRM</name>
<dbReference type="SUPFAM" id="SSF56317">
    <property type="entry name" value="Carbon-nitrogen hydrolase"/>
    <property type="match status" value="1"/>
</dbReference>
<evidence type="ECO:0000259" key="2">
    <source>
        <dbReference type="PROSITE" id="PS50263"/>
    </source>
</evidence>
<accession>A0ABT9Y659</accession>
<dbReference type="PANTHER" id="PTHR43674:SF16">
    <property type="entry name" value="CARBON-NITROGEN FAMILY, PUTATIVE (AFU_ORTHOLOGUE AFUA_5G02350)-RELATED"/>
    <property type="match status" value="1"/>
</dbReference>
<dbReference type="RefSeq" id="WP_196603615.1">
    <property type="nucleotide sequence ID" value="NZ_CP116940.1"/>
</dbReference>
<keyword evidence="1" id="KW-0378">Hydrolase</keyword>
<dbReference type="Gene3D" id="3.60.110.10">
    <property type="entry name" value="Carbon-nitrogen hydrolase"/>
    <property type="match status" value="1"/>
</dbReference>
<feature type="domain" description="CN hydrolase" evidence="2">
    <location>
        <begin position="5"/>
        <end position="258"/>
    </location>
</feature>
<protein>
    <submittedName>
        <fullName evidence="3">Amidohydrolase</fullName>
    </submittedName>
</protein>
<dbReference type="InterPro" id="IPR050345">
    <property type="entry name" value="Aliph_Amidase/BUP"/>
</dbReference>
<comment type="caution">
    <text evidence="3">The sequence shown here is derived from an EMBL/GenBank/DDBJ whole genome shotgun (WGS) entry which is preliminary data.</text>
</comment>
<sequence length="293" mass="32488">MFDIITVSVVTFQTEWGNKEANLKRMMKFIDHAAAKGSDLIVMPEMCLTGYDDEPTAKGTAKMQKCAAETMKGPSVQKIAEKAKKENIYVMFGMPELFQNNIYNSLVTCAPNGKVMAYRKIHLALQEANWAKHGSTPLIVDTPWGGIGCGVCYDSYNFPELIRYYAAKGCRLYINATAFAKSRNTNKPQITLEASVIMNDIYIASANLGGIDLYNDFSGGSNIMGPSSTYGQVAYYCGHHFNDPDAQETGLYTATIDLSKATRSIYQKNDHEKTPDFKPEIYAAMYKDLANSI</sequence>
<dbReference type="InterPro" id="IPR036526">
    <property type="entry name" value="C-N_Hydrolase_sf"/>
</dbReference>
<proteinExistence type="predicted"/>